<keyword evidence="5" id="KW-1185">Reference proteome</keyword>
<accession>A0A0K0FDL6</accession>
<dbReference type="SMART" id="SM00636">
    <property type="entry name" value="Glyco_18"/>
    <property type="match status" value="1"/>
</dbReference>
<dbReference type="GO" id="GO:0070492">
    <property type="term" value="F:oligosaccharide binding"/>
    <property type="evidence" value="ECO:0007669"/>
    <property type="project" value="TreeGrafter"/>
</dbReference>
<dbReference type="STRING" id="75913.A0A0K0FDL6"/>
<evidence type="ECO:0000256" key="3">
    <source>
        <dbReference type="SAM" id="SignalP"/>
    </source>
</evidence>
<evidence type="ECO:0000313" key="6">
    <source>
        <dbReference type="WBParaSite" id="SVE_0694200.1"/>
    </source>
</evidence>
<dbReference type="InterPro" id="IPR011583">
    <property type="entry name" value="Chitinase_II/V-like_cat"/>
</dbReference>
<dbReference type="AlphaFoldDB" id="A0A0K0FDL6"/>
<dbReference type="GO" id="GO:0008061">
    <property type="term" value="F:chitin binding"/>
    <property type="evidence" value="ECO:0007669"/>
    <property type="project" value="InterPro"/>
</dbReference>
<organism evidence="5 6">
    <name type="scientific">Strongyloides venezuelensis</name>
    <name type="common">Threadworm</name>
    <dbReference type="NCBI Taxonomy" id="75913"/>
    <lineage>
        <taxon>Eukaryota</taxon>
        <taxon>Metazoa</taxon>
        <taxon>Ecdysozoa</taxon>
        <taxon>Nematoda</taxon>
        <taxon>Chromadorea</taxon>
        <taxon>Rhabditida</taxon>
        <taxon>Tylenchina</taxon>
        <taxon>Panagrolaimomorpha</taxon>
        <taxon>Strongyloidoidea</taxon>
        <taxon>Strongyloididae</taxon>
        <taxon>Strongyloides</taxon>
    </lineage>
</organism>
<feature type="signal peptide" evidence="3">
    <location>
        <begin position="1"/>
        <end position="21"/>
    </location>
</feature>
<dbReference type="Proteomes" id="UP000035680">
    <property type="component" value="Unassembled WGS sequence"/>
</dbReference>
<reference evidence="5" key="1">
    <citation type="submission" date="2014-07" db="EMBL/GenBank/DDBJ databases">
        <authorList>
            <person name="Martin A.A"/>
            <person name="De Silva N."/>
        </authorList>
    </citation>
    <scope>NUCLEOTIDE SEQUENCE</scope>
</reference>
<sequence length="368" mass="43131">MIGYIFSLILFFHLIVPVKLSIRNDIIQNGNKLSNDERILKFPITLGYVTPWNNKGYDIAKLAAKKFTHIVPVWFQIVPSSSAVCMIEGTHDIDRSWINEIKNNSPNTKILPRFLLDKWNKNLWISLLQDDNLQRECGKILRNFVLRNDFDGVVLEVYLQSLMILQDYAITETIALIEMWSSMLREKELEVIIPLPPAYHFDQKNSKPGDIKLAFSNIYNSEQFKMIANTVDYVNIMTYDFHGEGMMSPKFWIEKNINYVTDNLESDIKEKILIGINYYGSIYNENGVTPILWRDFDKYMVDENDYNDIKWNDISLENYITARNKREIIYFPTKDSLSPRFKYVEENNLGGVAIWELGQGYNYFTELL</sequence>
<dbReference type="Pfam" id="PF00704">
    <property type="entry name" value="Glyco_hydro_18"/>
    <property type="match status" value="1"/>
</dbReference>
<dbReference type="WBParaSite" id="SVE_0694200.1">
    <property type="protein sequence ID" value="SVE_0694200.1"/>
    <property type="gene ID" value="SVE_0694200"/>
</dbReference>
<dbReference type="GO" id="GO:0005975">
    <property type="term" value="P:carbohydrate metabolic process"/>
    <property type="evidence" value="ECO:0007669"/>
    <property type="project" value="InterPro"/>
</dbReference>
<dbReference type="GO" id="GO:0012505">
    <property type="term" value="C:endomembrane system"/>
    <property type="evidence" value="ECO:0007669"/>
    <property type="project" value="TreeGrafter"/>
</dbReference>
<evidence type="ECO:0000256" key="2">
    <source>
        <dbReference type="ARBA" id="ARBA00040976"/>
    </source>
</evidence>
<dbReference type="PANTHER" id="PTHR46066:SF2">
    <property type="entry name" value="CHITINASE DOMAIN-CONTAINING PROTEIN 1"/>
    <property type="match status" value="1"/>
</dbReference>
<proteinExistence type="inferred from homology"/>
<dbReference type="PROSITE" id="PS51910">
    <property type="entry name" value="GH18_2"/>
    <property type="match status" value="1"/>
</dbReference>
<comment type="similarity">
    <text evidence="1">Belongs to the glycosyl hydrolase 18 family.</text>
</comment>
<reference evidence="6" key="2">
    <citation type="submission" date="2015-08" db="UniProtKB">
        <authorList>
            <consortium name="WormBaseParasite"/>
        </authorList>
    </citation>
    <scope>IDENTIFICATION</scope>
</reference>
<dbReference type="InterPro" id="IPR029070">
    <property type="entry name" value="Chitinase_insertion_sf"/>
</dbReference>
<dbReference type="SUPFAM" id="SSF51445">
    <property type="entry name" value="(Trans)glycosidases"/>
    <property type="match status" value="1"/>
</dbReference>
<keyword evidence="3" id="KW-0732">Signal</keyword>
<evidence type="ECO:0000313" key="5">
    <source>
        <dbReference type="Proteomes" id="UP000035680"/>
    </source>
</evidence>
<dbReference type="Gene3D" id="3.10.50.10">
    <property type="match status" value="1"/>
</dbReference>
<protein>
    <recommendedName>
        <fullName evidence="2">Chitinase domain-containing protein 1</fullName>
    </recommendedName>
</protein>
<name>A0A0K0FDL6_STRVS</name>
<feature type="domain" description="GH18" evidence="4">
    <location>
        <begin position="43"/>
        <end position="368"/>
    </location>
</feature>
<feature type="chain" id="PRO_5005329730" description="Chitinase domain-containing protein 1" evidence="3">
    <location>
        <begin position="22"/>
        <end position="368"/>
    </location>
</feature>
<evidence type="ECO:0000259" key="4">
    <source>
        <dbReference type="PROSITE" id="PS51910"/>
    </source>
</evidence>
<dbReference type="InterPro" id="IPR001223">
    <property type="entry name" value="Glyco_hydro18_cat"/>
</dbReference>
<dbReference type="InterPro" id="IPR017853">
    <property type="entry name" value="GH"/>
</dbReference>
<dbReference type="Gene3D" id="3.20.20.80">
    <property type="entry name" value="Glycosidases"/>
    <property type="match status" value="1"/>
</dbReference>
<evidence type="ECO:0000256" key="1">
    <source>
        <dbReference type="ARBA" id="ARBA00009336"/>
    </source>
</evidence>
<dbReference type="PANTHER" id="PTHR46066">
    <property type="entry name" value="CHITINASE DOMAIN-CONTAINING PROTEIN 1 FAMILY MEMBER"/>
    <property type="match status" value="1"/>
</dbReference>